<dbReference type="InterPro" id="IPR016181">
    <property type="entry name" value="Acyl_CoA_acyltransferase"/>
</dbReference>
<keyword evidence="2" id="KW-0963">Cytoplasm</keyword>
<reference evidence="6 7" key="1">
    <citation type="journal article" date="2014" name="Int. J. Syst. Evol. Microbiol.">
        <title>Jeotgalibaca dankookensis gen. nov., sp. nov., a member of the family Carnobacteriaceae, isolated from seujeot (Korean traditional food).</title>
        <authorList>
            <person name="Lee D.G."/>
            <person name="Trujillo M.E."/>
            <person name="Kang H."/>
            <person name="Ahn T.Y."/>
        </authorList>
    </citation>
    <scope>NUCLEOTIDE SEQUENCE [LARGE SCALE GENOMIC DNA]</scope>
    <source>
        <strain evidence="6 7">EX-07</strain>
    </source>
</reference>
<gene>
    <name evidence="6" type="primary">mshD</name>
    <name evidence="6" type="ORF">BW727_102073</name>
</gene>
<dbReference type="InterPro" id="IPR000182">
    <property type="entry name" value="GNAT_dom"/>
</dbReference>
<evidence type="ECO:0000256" key="3">
    <source>
        <dbReference type="ARBA" id="ARBA00022679"/>
    </source>
</evidence>
<dbReference type="Pfam" id="PF00583">
    <property type="entry name" value="Acetyltransf_1"/>
    <property type="match status" value="1"/>
</dbReference>
<dbReference type="AlphaFoldDB" id="A0A1S6IS54"/>
<dbReference type="GO" id="GO:0008080">
    <property type="term" value="F:N-acetyltransferase activity"/>
    <property type="evidence" value="ECO:0007669"/>
    <property type="project" value="InterPro"/>
</dbReference>
<dbReference type="EMBL" id="CP019728">
    <property type="protein sequence ID" value="AQS54387.1"/>
    <property type="molecule type" value="Genomic_DNA"/>
</dbReference>
<evidence type="ECO:0000256" key="1">
    <source>
        <dbReference type="ARBA" id="ARBA00005395"/>
    </source>
</evidence>
<dbReference type="PROSITE" id="PS51186">
    <property type="entry name" value="GNAT"/>
    <property type="match status" value="1"/>
</dbReference>
<dbReference type="CDD" id="cd04301">
    <property type="entry name" value="NAT_SF"/>
    <property type="match status" value="1"/>
</dbReference>
<name>A0A1S6IS54_9LACT</name>
<organism evidence="6 7">
    <name type="scientific">Jeotgalibaca dankookensis</name>
    <dbReference type="NCBI Taxonomy" id="708126"/>
    <lineage>
        <taxon>Bacteria</taxon>
        <taxon>Bacillati</taxon>
        <taxon>Bacillota</taxon>
        <taxon>Bacilli</taxon>
        <taxon>Lactobacillales</taxon>
        <taxon>Carnobacteriaceae</taxon>
        <taxon>Jeotgalibaca</taxon>
    </lineage>
</organism>
<dbReference type="Gene3D" id="3.40.630.30">
    <property type="match status" value="1"/>
</dbReference>
<keyword evidence="4 6" id="KW-0012">Acyltransferase</keyword>
<sequence>MLKELINHFQAMIDSFQNDGLNLNSKQSFSKRTNYLNDVYQLPNGQEVRMEIGQKRHISEVLEIERQSYNGKTPWGYLALENDIVRSQQTLYFVIYHEDEPIAFLGTRFEITNIHITNIAVIPAWQKQGIGSLLLALLKTVANEEAVSSISLEVRVSNKPAQHLYKKLGFQVLRIKKNYYHGDGEDAIDMKMELSS</sequence>
<protein>
    <submittedName>
        <fullName evidence="6">Mycothiol acetyltransferase</fullName>
        <ecNumber evidence="6">2.3.1.189</ecNumber>
    </submittedName>
</protein>
<dbReference type="STRING" id="708126.BW727_102073"/>
<dbReference type="SUPFAM" id="SSF55729">
    <property type="entry name" value="Acyl-CoA N-acyltransferases (Nat)"/>
    <property type="match status" value="1"/>
</dbReference>
<evidence type="ECO:0000259" key="5">
    <source>
        <dbReference type="PROSITE" id="PS51186"/>
    </source>
</evidence>
<keyword evidence="7" id="KW-1185">Reference proteome</keyword>
<proteinExistence type="inferred from homology"/>
<dbReference type="EC" id="2.3.1.189" evidence="6"/>
<dbReference type="InterPro" id="IPR006464">
    <property type="entry name" value="AcTrfase_RimI/Ard1"/>
</dbReference>
<evidence type="ECO:0000256" key="4">
    <source>
        <dbReference type="ARBA" id="ARBA00023315"/>
    </source>
</evidence>
<evidence type="ECO:0000313" key="6">
    <source>
        <dbReference type="EMBL" id="AQS54387.1"/>
    </source>
</evidence>
<dbReference type="OrthoDB" id="9794566at2"/>
<dbReference type="PANTHER" id="PTHR43420">
    <property type="entry name" value="ACETYLTRANSFERASE"/>
    <property type="match status" value="1"/>
</dbReference>
<dbReference type="InterPro" id="IPR050680">
    <property type="entry name" value="YpeA/RimI_acetyltransf"/>
</dbReference>
<dbReference type="PANTHER" id="PTHR43420:SF44">
    <property type="entry name" value="ACETYLTRANSFERASE YPEA"/>
    <property type="match status" value="1"/>
</dbReference>
<dbReference type="KEGG" id="jda:BW727_102073"/>
<evidence type="ECO:0000256" key="2">
    <source>
        <dbReference type="ARBA" id="ARBA00022490"/>
    </source>
</evidence>
<evidence type="ECO:0000313" key="7">
    <source>
        <dbReference type="Proteomes" id="UP000188993"/>
    </source>
</evidence>
<dbReference type="Proteomes" id="UP000188993">
    <property type="component" value="Chromosome"/>
</dbReference>
<dbReference type="RefSeq" id="WP_062468275.1">
    <property type="nucleotide sequence ID" value="NZ_BBYN01000006.1"/>
</dbReference>
<comment type="similarity">
    <text evidence="1">Belongs to the acetyltransferase family. RimI subfamily.</text>
</comment>
<accession>A0A1S6IS54</accession>
<dbReference type="NCBIfam" id="TIGR01575">
    <property type="entry name" value="rimI"/>
    <property type="match status" value="1"/>
</dbReference>
<dbReference type="GO" id="GO:0035447">
    <property type="term" value="F:mycothiol synthase activity"/>
    <property type="evidence" value="ECO:0007669"/>
    <property type="project" value="UniProtKB-EC"/>
</dbReference>
<feature type="domain" description="N-acetyltransferase" evidence="5">
    <location>
        <begin position="48"/>
        <end position="195"/>
    </location>
</feature>
<keyword evidence="3 6" id="KW-0808">Transferase</keyword>